<dbReference type="InterPro" id="IPR036505">
    <property type="entry name" value="Amidase/PGRP_sf"/>
</dbReference>
<evidence type="ECO:0000259" key="3">
    <source>
        <dbReference type="SMART" id="SM00701"/>
    </source>
</evidence>
<dbReference type="CDD" id="cd06583">
    <property type="entry name" value="PGRP"/>
    <property type="match status" value="1"/>
</dbReference>
<sequence>MSAGSFSFKRPSRSVHSVFLHCSASDNAAHDNVKTMQSWHVKRGFSEIGYHFFISKNGDIHEGRSIEKVPAAQKGHNTGSIAICLHGLDVAKFTEAQFSSLKSLCSQIESSYGEKKIVFRGHCEVSAKTCPVFDYKKVLSLDENGKITKTSGTISSYLSSQFIFNGILELFAKGQKVQELQTFLNDAGFPTKKDGVFGQATQQSVEAYQKSVGLKADGIVGPKTLEAMGTLKKGCKGNAVKLLQKQLTVKGYKLLADGKFGLGTEKQVKAFQLSNKLKNDGIAGKKTKEKLFGRSAGQLI</sequence>
<proteinExistence type="inferred from homology"/>
<organism evidence="4 5">
    <name type="scientific">Agarivorans albus MKT 106</name>
    <dbReference type="NCBI Taxonomy" id="1331007"/>
    <lineage>
        <taxon>Bacteria</taxon>
        <taxon>Pseudomonadati</taxon>
        <taxon>Pseudomonadota</taxon>
        <taxon>Gammaproteobacteria</taxon>
        <taxon>Alteromonadales</taxon>
        <taxon>Alteromonadaceae</taxon>
        <taxon>Agarivorans</taxon>
    </lineage>
</organism>
<dbReference type="Proteomes" id="UP000014461">
    <property type="component" value="Unassembled WGS sequence"/>
</dbReference>
<dbReference type="Gene3D" id="1.10.101.10">
    <property type="entry name" value="PGBD-like superfamily/PGBD"/>
    <property type="match status" value="2"/>
</dbReference>
<dbReference type="InterPro" id="IPR002477">
    <property type="entry name" value="Peptidoglycan-bd-like"/>
</dbReference>
<reference evidence="4" key="1">
    <citation type="journal article" date="2013" name="Genome Announc.">
        <title>Draft Genome Sequence of Agarivorans albus Strain MKT 106T, an Agarolytic Marine Bacterium.</title>
        <authorList>
            <person name="Yasuike M."/>
            <person name="Nakamura Y."/>
            <person name="Kai W."/>
            <person name="Fujiwara A."/>
            <person name="Fukui Y."/>
            <person name="Satomi M."/>
            <person name="Sano M."/>
        </authorList>
    </citation>
    <scope>NUCLEOTIDE SEQUENCE [LARGE SCALE GENOMIC DNA]</scope>
</reference>
<dbReference type="SMART" id="SM00644">
    <property type="entry name" value="Ami_2"/>
    <property type="match status" value="1"/>
</dbReference>
<dbReference type="Pfam" id="PF01510">
    <property type="entry name" value="Amidase_2"/>
    <property type="match status" value="1"/>
</dbReference>
<dbReference type="Pfam" id="PF01471">
    <property type="entry name" value="PG_binding_1"/>
    <property type="match status" value="2"/>
</dbReference>
<dbReference type="InterPro" id="IPR006619">
    <property type="entry name" value="PGRP_domain_met/bac"/>
</dbReference>
<dbReference type="RefSeq" id="WP_016399927.1">
    <property type="nucleotide sequence ID" value="NZ_BARX01000001.1"/>
</dbReference>
<dbReference type="EMBL" id="BARX01000001">
    <property type="protein sequence ID" value="GAD00159.1"/>
    <property type="molecule type" value="Genomic_DNA"/>
</dbReference>
<dbReference type="PANTHER" id="PTHR11022">
    <property type="entry name" value="PEPTIDOGLYCAN RECOGNITION PROTEIN"/>
    <property type="match status" value="1"/>
</dbReference>
<feature type="domain" description="Peptidoglycan recognition protein family" evidence="3">
    <location>
        <begin position="1"/>
        <end position="126"/>
    </location>
</feature>
<comment type="caution">
    <text evidence="4">The sequence shown here is derived from an EMBL/GenBank/DDBJ whole genome shotgun (WGS) entry which is preliminary data.</text>
</comment>
<feature type="domain" description="N-acetylmuramoyl-L-alanine amidase" evidence="2">
    <location>
        <begin position="5"/>
        <end position="132"/>
    </location>
</feature>
<evidence type="ECO:0000256" key="1">
    <source>
        <dbReference type="ARBA" id="ARBA00007553"/>
    </source>
</evidence>
<dbReference type="InterPro" id="IPR015510">
    <property type="entry name" value="PGRP"/>
</dbReference>
<dbReference type="Gene3D" id="3.40.80.10">
    <property type="entry name" value="Peptidoglycan recognition protein-like"/>
    <property type="match status" value="1"/>
</dbReference>
<dbReference type="GO" id="GO:0008745">
    <property type="term" value="F:N-acetylmuramoyl-L-alanine amidase activity"/>
    <property type="evidence" value="ECO:0007669"/>
    <property type="project" value="InterPro"/>
</dbReference>
<dbReference type="SUPFAM" id="SSF47090">
    <property type="entry name" value="PGBD-like"/>
    <property type="match status" value="2"/>
</dbReference>
<keyword evidence="5" id="KW-1185">Reference proteome</keyword>
<dbReference type="InterPro" id="IPR036366">
    <property type="entry name" value="PGBDSf"/>
</dbReference>
<accession>R9PFJ8</accession>
<dbReference type="InterPro" id="IPR036365">
    <property type="entry name" value="PGBD-like_sf"/>
</dbReference>
<evidence type="ECO:0000259" key="2">
    <source>
        <dbReference type="SMART" id="SM00644"/>
    </source>
</evidence>
<dbReference type="GO" id="GO:0009253">
    <property type="term" value="P:peptidoglycan catabolic process"/>
    <property type="evidence" value="ECO:0007669"/>
    <property type="project" value="InterPro"/>
</dbReference>
<dbReference type="SUPFAM" id="SSF55846">
    <property type="entry name" value="N-acetylmuramoyl-L-alanine amidase-like"/>
    <property type="match status" value="1"/>
</dbReference>
<dbReference type="InterPro" id="IPR002502">
    <property type="entry name" value="Amidase_domain"/>
</dbReference>
<name>R9PFJ8_AGAAL</name>
<comment type="similarity">
    <text evidence="1">Belongs to the N-acetylmuramoyl-L-alanine amidase 2 family.</text>
</comment>
<dbReference type="STRING" id="1331007.AALB_0239"/>
<gene>
    <name evidence="4" type="ORF">AALB_0239</name>
</gene>
<dbReference type="GO" id="GO:0008270">
    <property type="term" value="F:zinc ion binding"/>
    <property type="evidence" value="ECO:0007669"/>
    <property type="project" value="InterPro"/>
</dbReference>
<dbReference type="SMART" id="SM00701">
    <property type="entry name" value="PGRP"/>
    <property type="match status" value="1"/>
</dbReference>
<evidence type="ECO:0000313" key="5">
    <source>
        <dbReference type="Proteomes" id="UP000014461"/>
    </source>
</evidence>
<protein>
    <recommendedName>
        <fullName evidence="6">N-acetylmuramoyl-L-alanine amidase</fullName>
    </recommendedName>
</protein>
<dbReference type="AlphaFoldDB" id="R9PFJ8"/>
<dbReference type="OrthoDB" id="9779408at2"/>
<dbReference type="PANTHER" id="PTHR11022:SF41">
    <property type="entry name" value="PEPTIDOGLYCAN-RECOGNITION PROTEIN LC-RELATED"/>
    <property type="match status" value="1"/>
</dbReference>
<evidence type="ECO:0008006" key="6">
    <source>
        <dbReference type="Google" id="ProtNLM"/>
    </source>
</evidence>
<evidence type="ECO:0000313" key="4">
    <source>
        <dbReference type="EMBL" id="GAD00159.1"/>
    </source>
</evidence>